<dbReference type="InterPro" id="IPR059179">
    <property type="entry name" value="MLKL-like_MCAfunc"/>
</dbReference>
<evidence type="ECO:0000313" key="2">
    <source>
        <dbReference type="EMBL" id="KAJ3479373.1"/>
    </source>
</evidence>
<accession>A0AAD5UW75</accession>
<dbReference type="PANTHER" id="PTHR47691:SF3">
    <property type="entry name" value="HTH-TYPE TRANSCRIPTIONAL REGULATOR RV0890C-RELATED"/>
    <property type="match status" value="1"/>
</dbReference>
<keyword evidence="3" id="KW-1185">Reference proteome</keyword>
<dbReference type="Gene3D" id="3.40.50.300">
    <property type="entry name" value="P-loop containing nucleotide triphosphate hydrolases"/>
    <property type="match status" value="1"/>
</dbReference>
<dbReference type="SUPFAM" id="SSF52540">
    <property type="entry name" value="P-loop containing nucleoside triphosphate hydrolases"/>
    <property type="match status" value="1"/>
</dbReference>
<dbReference type="Gene3D" id="1.20.930.20">
    <property type="entry name" value="Adaptor protein Cbl, N-terminal domain"/>
    <property type="match status" value="1"/>
</dbReference>
<comment type="caution">
    <text evidence="2">The sequence shown here is derived from an EMBL/GenBank/DDBJ whole genome shotgun (WGS) entry which is preliminary data.</text>
</comment>
<dbReference type="InterPro" id="IPR002182">
    <property type="entry name" value="NB-ARC"/>
</dbReference>
<proteinExistence type="predicted"/>
<dbReference type="CDD" id="cd21037">
    <property type="entry name" value="MLKL_NTD"/>
    <property type="match status" value="1"/>
</dbReference>
<dbReference type="InterPro" id="IPR027417">
    <property type="entry name" value="P-loop_NTPase"/>
</dbReference>
<gene>
    <name evidence="2" type="ORF">NLI96_g9100</name>
</gene>
<dbReference type="Pfam" id="PF00931">
    <property type="entry name" value="NB-ARC"/>
    <property type="match status" value="1"/>
</dbReference>
<reference evidence="2" key="1">
    <citation type="submission" date="2022-07" db="EMBL/GenBank/DDBJ databases">
        <title>Genome Sequence of Physisporinus lineatus.</title>
        <authorList>
            <person name="Buettner E."/>
        </authorList>
    </citation>
    <scope>NUCLEOTIDE SEQUENCE</scope>
    <source>
        <strain evidence="2">VT162</strain>
    </source>
</reference>
<dbReference type="InterPro" id="IPR011990">
    <property type="entry name" value="TPR-like_helical_dom_sf"/>
</dbReference>
<dbReference type="Gene3D" id="1.25.40.10">
    <property type="entry name" value="Tetratricopeptide repeat domain"/>
    <property type="match status" value="2"/>
</dbReference>
<dbReference type="SMART" id="SM00028">
    <property type="entry name" value="TPR"/>
    <property type="match status" value="7"/>
</dbReference>
<dbReference type="Proteomes" id="UP001212997">
    <property type="component" value="Unassembled WGS sequence"/>
</dbReference>
<protein>
    <recommendedName>
        <fullName evidence="1">NB-ARC domain-containing protein</fullName>
    </recommendedName>
</protein>
<dbReference type="InterPro" id="IPR036537">
    <property type="entry name" value="Adaptor_Cbl_N_dom_sf"/>
</dbReference>
<feature type="domain" description="NB-ARC" evidence="1">
    <location>
        <begin position="226"/>
        <end position="312"/>
    </location>
</feature>
<evidence type="ECO:0000259" key="1">
    <source>
        <dbReference type="Pfam" id="PF00931"/>
    </source>
</evidence>
<dbReference type="EMBL" id="JANAWD010000443">
    <property type="protein sequence ID" value="KAJ3479373.1"/>
    <property type="molecule type" value="Genomic_DNA"/>
</dbReference>
<sequence>MPSRSMSTGSTSSRAGETGMTILKETKVWLTMLDKFCNGTPIPAGVAGAAVELIRVIENVKKHKEDCYDVANLVYQISEGILEATSGMKEEEMNGRLVEDLRAFQRKLDMIRMKLHGLTQRSLVSRIFKQEDMLESIAKYKTDLRSQIDIFNIRHGINMQRVMNTQFQMLNVKLESIDSKVSGSMAQGVDTISLSSVLPPPPEHFYGRDKLVEDAIELILTKAAINTPARIPIMGTGGIGKTTISRAIAHSERICDHFQSHRYFVACDTVLTTHALIKDLLVTFQVSSGAEDPLKDLLNAVRSLGHCLLILDNFETPWDHADQKTGLATLLGHLNSLTNLTLIVTMRGKIRPDGVTWSTLSLMSLPPLDLNHACDAFSAVAGIEDVDESELQTLMGILDGVPLAIVLMAKLAQVGGNLSDLINQWKVDQTAMLADQIGDRLRNVEYSIQLSVESPRMKQCPEAFALLQIVSMLPNGVHKVHLEGISGTMGKVASRAAHVLQEVELVYKDRDRLKVLSPIRAFIQSKHPPDESRTQGVKRFYWNLMSTYSTDISETGDITLIEPSLLHAELGNTSYLLNAALKETVDEEICQATYDLTLLFYWTTPSNELLQALLQKGTLPCDPLLKAKCFQLHSDIASRTGDIQQAAVSVATAKNIFERISNQLGVAQCLQSSGDIAKVQNHHKLAIEYFKNALELFRKEGGRLGVVQSLLSLAQMECITGSYDSAQKLFEEAFDQFEMLEDQVGSAQCLVGLGEVAQAQDNYPLSLERYSQARKQFLSIGHAAGANQCLQSMAVTCAMQSQFDTAISHFMLAKDQFRTMGDILGVMQCTQALGDVARLQGRGSEAQELLQSSRIFFQHFGDRLASVQCLQSLGDTAVDEGNFALGEDLLRESLETYEEINRKMETALCLMSLGRTARKQGFLEQAEKHLFRSLAEFRVIRERKGRAECTRQIGLWHWAKGDISKALEDLRYSLKEFEEMGNRLGMAECQEHIAILLESANAEESRTMLQEARSGFKKAGMRRKQLRCEARLTNWPGKLPGEFAEKCCVGVDTVDSKPEVYLSFALPLLFLVGSLYVT</sequence>
<dbReference type="AlphaFoldDB" id="A0AAD5UW75"/>
<dbReference type="SUPFAM" id="SSF48452">
    <property type="entry name" value="TPR-like"/>
    <property type="match status" value="3"/>
</dbReference>
<dbReference type="PANTHER" id="PTHR47691">
    <property type="entry name" value="REGULATOR-RELATED"/>
    <property type="match status" value="1"/>
</dbReference>
<evidence type="ECO:0000313" key="3">
    <source>
        <dbReference type="Proteomes" id="UP001212997"/>
    </source>
</evidence>
<name>A0AAD5UW75_9APHY</name>
<dbReference type="GO" id="GO:0007166">
    <property type="term" value="P:cell surface receptor signaling pathway"/>
    <property type="evidence" value="ECO:0007669"/>
    <property type="project" value="InterPro"/>
</dbReference>
<organism evidence="2 3">
    <name type="scientific">Meripilus lineatus</name>
    <dbReference type="NCBI Taxonomy" id="2056292"/>
    <lineage>
        <taxon>Eukaryota</taxon>
        <taxon>Fungi</taxon>
        <taxon>Dikarya</taxon>
        <taxon>Basidiomycota</taxon>
        <taxon>Agaricomycotina</taxon>
        <taxon>Agaricomycetes</taxon>
        <taxon>Polyporales</taxon>
        <taxon>Meripilaceae</taxon>
        <taxon>Meripilus</taxon>
    </lineage>
</organism>
<dbReference type="InterPro" id="IPR019734">
    <property type="entry name" value="TPR_rpt"/>
</dbReference>
<dbReference type="Pfam" id="PF13424">
    <property type="entry name" value="TPR_12"/>
    <property type="match status" value="1"/>
</dbReference>